<sequence>MAIDLNLILLIIVVVTCMWLMLRVSRPLRAEAAKLTVDQARTFHQKYRNKANRADMPPEFRAVAEASDRARPVTIAACAASAASIAAYIFIGG</sequence>
<keyword evidence="1" id="KW-0812">Transmembrane</keyword>
<evidence type="ECO:0000256" key="1">
    <source>
        <dbReference type="SAM" id="Phobius"/>
    </source>
</evidence>
<proteinExistence type="predicted"/>
<keyword evidence="1" id="KW-0472">Membrane</keyword>
<organism evidence="2">
    <name type="scientific">Gymnodinialimonas phycosphaerae</name>
    <dbReference type="NCBI Taxonomy" id="2841589"/>
    <lineage>
        <taxon>Bacteria</taxon>
        <taxon>Pseudomonadati</taxon>
        <taxon>Pseudomonadota</taxon>
        <taxon>Alphaproteobacteria</taxon>
        <taxon>Rhodobacterales</taxon>
        <taxon>Paracoccaceae</taxon>
        <taxon>Gymnodinialimonas</taxon>
    </lineage>
</organism>
<dbReference type="RefSeq" id="WP_257894351.1">
    <property type="nucleotide sequence ID" value="NZ_JAIMBW010000001.1"/>
</dbReference>
<keyword evidence="3" id="KW-1185">Reference proteome</keyword>
<feature type="transmembrane region" description="Helical" evidence="1">
    <location>
        <begin position="73"/>
        <end position="91"/>
    </location>
</feature>
<accession>A0A975TTZ5</accession>
<keyword evidence="1" id="KW-1133">Transmembrane helix</keyword>
<dbReference type="AlphaFoldDB" id="A0A975TTZ5"/>
<evidence type="ECO:0000313" key="3">
    <source>
        <dbReference type="Proteomes" id="UP000693972"/>
    </source>
</evidence>
<gene>
    <name evidence="2" type="ORF">KUL25_19005</name>
</gene>
<dbReference type="EMBL" id="JAIMBW010000001">
    <property type="protein sequence ID" value="MBY4894852.1"/>
    <property type="molecule type" value="Genomic_DNA"/>
</dbReference>
<evidence type="ECO:0000313" key="2">
    <source>
        <dbReference type="EMBL" id="QXL87477.1"/>
    </source>
</evidence>
<protein>
    <submittedName>
        <fullName evidence="2">Uncharacterized protein</fullName>
    </submittedName>
</protein>
<feature type="transmembrane region" description="Helical" evidence="1">
    <location>
        <begin position="6"/>
        <end position="24"/>
    </location>
</feature>
<dbReference type="Proteomes" id="UP000693972">
    <property type="component" value="Unassembled WGS sequence"/>
</dbReference>
<reference evidence="2 3" key="1">
    <citation type="submission" date="2021-07" db="EMBL/GenBank/DDBJ databases">
        <title>Karlodiniumbacter phycospheric gen. nov., sp. nov., a phycosphere bacterium isolated from karlodinium veneficum.</title>
        <authorList>
            <person name="Peng Y."/>
            <person name="Jiang L."/>
            <person name="Lee J."/>
        </authorList>
    </citation>
    <scope>NUCLEOTIDE SEQUENCE</scope>
    <source>
        <strain evidence="2 3">N5</strain>
    </source>
</reference>
<dbReference type="EMBL" id="CP078073">
    <property type="protein sequence ID" value="QXL87477.1"/>
    <property type="molecule type" value="Genomic_DNA"/>
</dbReference>
<name>A0A975TTZ5_9RHOB</name>